<dbReference type="PANTHER" id="PTHR38444">
    <property type="entry name" value="ENTEROBACTIN BIOSYNTHESIS PROTEIN YBDZ"/>
    <property type="match status" value="1"/>
</dbReference>
<dbReference type="Pfam" id="PF03621">
    <property type="entry name" value="MbtH"/>
    <property type="match status" value="1"/>
</dbReference>
<keyword evidence="3" id="KW-1185">Reference proteome</keyword>
<protein>
    <submittedName>
        <fullName evidence="2">MbtH family protein</fullName>
    </submittedName>
</protein>
<proteinExistence type="predicted"/>
<organism evidence="2 3">
    <name type="scientific">Streptomyces stramineus</name>
    <dbReference type="NCBI Taxonomy" id="173861"/>
    <lineage>
        <taxon>Bacteria</taxon>
        <taxon>Bacillati</taxon>
        <taxon>Actinomycetota</taxon>
        <taxon>Actinomycetes</taxon>
        <taxon>Kitasatosporales</taxon>
        <taxon>Streptomycetaceae</taxon>
        <taxon>Streptomyces</taxon>
    </lineage>
</organism>
<gene>
    <name evidence="2" type="ORF">GCM10009544_09920</name>
</gene>
<dbReference type="Gene3D" id="3.90.820.10">
    <property type="entry name" value="Structural Genomics, Unknown Function 30-nov-00 1gh9 Mol_id"/>
    <property type="match status" value="1"/>
</dbReference>
<dbReference type="InterPro" id="IPR037407">
    <property type="entry name" value="MLP_fam"/>
</dbReference>
<evidence type="ECO:0000313" key="3">
    <source>
        <dbReference type="Proteomes" id="UP001499895"/>
    </source>
</evidence>
<comment type="caution">
    <text evidence="2">The sequence shown here is derived from an EMBL/GenBank/DDBJ whole genome shotgun (WGS) entry which is preliminary data.</text>
</comment>
<dbReference type="InterPro" id="IPR005153">
    <property type="entry name" value="MbtH-like_dom"/>
</dbReference>
<dbReference type="EMBL" id="BAAAHB010000005">
    <property type="protein sequence ID" value="GAA0449107.1"/>
    <property type="molecule type" value="Genomic_DNA"/>
</dbReference>
<evidence type="ECO:0000313" key="2">
    <source>
        <dbReference type="EMBL" id="GAA0449107.1"/>
    </source>
</evidence>
<accession>A0ABP3JFT9</accession>
<name>A0ABP3JFT9_9ACTN</name>
<feature type="domain" description="MbtH-like" evidence="1">
    <location>
        <begin position="3"/>
        <end position="56"/>
    </location>
</feature>
<reference evidence="3" key="1">
    <citation type="journal article" date="2019" name="Int. J. Syst. Evol. Microbiol.">
        <title>The Global Catalogue of Microorganisms (GCM) 10K type strain sequencing project: providing services to taxonomists for standard genome sequencing and annotation.</title>
        <authorList>
            <consortium name="The Broad Institute Genomics Platform"/>
            <consortium name="The Broad Institute Genome Sequencing Center for Infectious Disease"/>
            <person name="Wu L."/>
            <person name="Ma J."/>
        </authorList>
    </citation>
    <scope>NUCLEOTIDE SEQUENCE [LARGE SCALE GENOMIC DNA]</scope>
    <source>
        <strain evidence="3">JCM 10649</strain>
    </source>
</reference>
<dbReference type="RefSeq" id="WP_344086103.1">
    <property type="nucleotide sequence ID" value="NZ_BAAAHB010000005.1"/>
</dbReference>
<evidence type="ECO:0000259" key="1">
    <source>
        <dbReference type="SMART" id="SM00923"/>
    </source>
</evidence>
<dbReference type="PANTHER" id="PTHR38444:SF1">
    <property type="entry name" value="ENTEROBACTIN BIOSYNTHESIS PROTEIN YBDZ"/>
    <property type="match status" value="1"/>
</dbReference>
<dbReference type="SUPFAM" id="SSF160582">
    <property type="entry name" value="MbtH-like"/>
    <property type="match status" value="1"/>
</dbReference>
<dbReference type="SMART" id="SM00923">
    <property type="entry name" value="MbtH"/>
    <property type="match status" value="1"/>
</dbReference>
<dbReference type="Proteomes" id="UP001499895">
    <property type="component" value="Unassembled WGS sequence"/>
</dbReference>
<sequence>MNNPFEDHGQGEATHMVLTNAAGERSLWPAFAAVPAGWTVTLPATSHQACVAHLEQNAQ</sequence>
<dbReference type="InterPro" id="IPR038020">
    <property type="entry name" value="MbtH-like_sf"/>
</dbReference>